<evidence type="ECO:0000313" key="1">
    <source>
        <dbReference type="EMBL" id="KAK8840843.1"/>
    </source>
</evidence>
<comment type="caution">
    <text evidence="1">The sequence shown here is derived from an EMBL/GenBank/DDBJ whole genome shotgun (WGS) entry which is preliminary data.</text>
</comment>
<dbReference type="EMBL" id="JAPFFF010000043">
    <property type="protein sequence ID" value="KAK8840843.1"/>
    <property type="molecule type" value="Genomic_DNA"/>
</dbReference>
<protein>
    <submittedName>
        <fullName evidence="1">Uncharacterized protein</fullName>
    </submittedName>
</protein>
<sequence>MKRIFDPLVAIDDYRVVSYDELRRLARKLGLTNDDIREAYNTVKYKLGITTKVTKKIFKQYKNRFSDALVELIVDRALELGYDNDDTNFMSFYNFANGYQAGKVFNDEFMNMGYQPEIKHLGIPPAPKHLRQPTRYSDTED</sequence>
<organism evidence="1 2">
    <name type="scientific">Tritrichomonas musculus</name>
    <dbReference type="NCBI Taxonomy" id="1915356"/>
    <lineage>
        <taxon>Eukaryota</taxon>
        <taxon>Metamonada</taxon>
        <taxon>Parabasalia</taxon>
        <taxon>Tritrichomonadida</taxon>
        <taxon>Tritrichomonadidae</taxon>
        <taxon>Tritrichomonas</taxon>
    </lineage>
</organism>
<evidence type="ECO:0000313" key="2">
    <source>
        <dbReference type="Proteomes" id="UP001470230"/>
    </source>
</evidence>
<keyword evidence="2" id="KW-1185">Reference proteome</keyword>
<gene>
    <name evidence="1" type="ORF">M9Y10_027670</name>
</gene>
<proteinExistence type="predicted"/>
<accession>A0ABR2H4R8</accession>
<name>A0ABR2H4R8_9EUKA</name>
<dbReference type="Proteomes" id="UP001470230">
    <property type="component" value="Unassembled WGS sequence"/>
</dbReference>
<reference evidence="1 2" key="1">
    <citation type="submission" date="2024-04" db="EMBL/GenBank/DDBJ databases">
        <title>Tritrichomonas musculus Genome.</title>
        <authorList>
            <person name="Alves-Ferreira E."/>
            <person name="Grigg M."/>
            <person name="Lorenzi H."/>
            <person name="Galac M."/>
        </authorList>
    </citation>
    <scope>NUCLEOTIDE SEQUENCE [LARGE SCALE GENOMIC DNA]</scope>
    <source>
        <strain evidence="1 2">EAF2021</strain>
    </source>
</reference>